<dbReference type="Proteomes" id="UP000006251">
    <property type="component" value="Unassembled WGS sequence"/>
</dbReference>
<protein>
    <recommendedName>
        <fullName evidence="1">Amidohydrolase-related domain-containing protein</fullName>
    </recommendedName>
</protein>
<evidence type="ECO:0000313" key="2">
    <source>
        <dbReference type="EMBL" id="GAC27807.1"/>
    </source>
</evidence>
<dbReference type="SUPFAM" id="SSF51556">
    <property type="entry name" value="Metallo-dependent hydrolases"/>
    <property type="match status" value="1"/>
</dbReference>
<dbReference type="PANTHER" id="PTHR43135">
    <property type="entry name" value="ALPHA-D-RIBOSE 1-METHYLPHOSPHONATE 5-TRIPHOSPHATE DIPHOSPHATASE"/>
    <property type="match status" value="1"/>
</dbReference>
<dbReference type="InterPro" id="IPR006680">
    <property type="entry name" value="Amidohydro-rel"/>
</dbReference>
<dbReference type="EMBL" id="BAEQ01000016">
    <property type="protein sequence ID" value="GAC27807.1"/>
    <property type="molecule type" value="Genomic_DNA"/>
</dbReference>
<comment type="caution">
    <text evidence="2">The sequence shown here is derived from an EMBL/GenBank/DDBJ whole genome shotgun (WGS) entry which is preliminary data.</text>
</comment>
<dbReference type="STRING" id="1121922.GCA_000428905_01450"/>
<evidence type="ECO:0000313" key="3">
    <source>
        <dbReference type="Proteomes" id="UP000006251"/>
    </source>
</evidence>
<dbReference type="GO" id="GO:0016787">
    <property type="term" value="F:hydrolase activity"/>
    <property type="evidence" value="ECO:0007669"/>
    <property type="project" value="InterPro"/>
</dbReference>
<dbReference type="InterPro" id="IPR051781">
    <property type="entry name" value="Metallo-dep_Hydrolase"/>
</dbReference>
<dbReference type="InterPro" id="IPR032466">
    <property type="entry name" value="Metal_Hydrolase"/>
</dbReference>
<dbReference type="Gene3D" id="3.20.20.140">
    <property type="entry name" value="Metal-dependent hydrolases"/>
    <property type="match status" value="1"/>
</dbReference>
<evidence type="ECO:0000259" key="1">
    <source>
        <dbReference type="Pfam" id="PF01979"/>
    </source>
</evidence>
<organism evidence="2 3">
    <name type="scientific">Brumicola pallidula DSM 14239 = ACAM 615</name>
    <dbReference type="NCBI Taxonomy" id="1121922"/>
    <lineage>
        <taxon>Bacteria</taxon>
        <taxon>Pseudomonadati</taxon>
        <taxon>Pseudomonadota</taxon>
        <taxon>Gammaproteobacteria</taxon>
        <taxon>Alteromonadales</taxon>
        <taxon>Alteromonadaceae</taxon>
        <taxon>Brumicola</taxon>
    </lineage>
</organism>
<dbReference type="Pfam" id="PF01979">
    <property type="entry name" value="Amidohydro_1"/>
    <property type="match status" value="1"/>
</dbReference>
<sequence>MEALNGAHFANKTLMAGFTTVRDLGGNPEAIYALRDAVGKRLIPGPRIFSAGSALSATGGHGDIDGVKPQLLKLWTPETICDSPYGCRKATRNAIKMGAD</sequence>
<dbReference type="AlphaFoldDB" id="K6ZBV6"/>
<name>K6ZBV6_9ALTE</name>
<gene>
    <name evidence="2" type="ORF">GPAL_0927</name>
</gene>
<keyword evidence="3" id="KW-1185">Reference proteome</keyword>
<feature type="domain" description="Amidohydrolase-related" evidence="1">
    <location>
        <begin position="7"/>
        <end position="99"/>
    </location>
</feature>
<reference evidence="3" key="1">
    <citation type="journal article" date="2014" name="Environ. Microbiol.">
        <title>Comparative genomics of the marine bacterial genus Glaciecola reveals the high degree of genomic diversity and genomic characteristic for cold adaptation.</title>
        <authorList>
            <person name="Qin Q.L."/>
            <person name="Xie B.B."/>
            <person name="Yu Y."/>
            <person name="Shu Y.L."/>
            <person name="Rong J.C."/>
            <person name="Zhang Y.J."/>
            <person name="Zhao D.L."/>
            <person name="Chen X.L."/>
            <person name="Zhang X.Y."/>
            <person name="Chen B."/>
            <person name="Zhou B.C."/>
            <person name="Zhang Y.Z."/>
        </authorList>
    </citation>
    <scope>NUCLEOTIDE SEQUENCE [LARGE SCALE GENOMIC DNA]</scope>
    <source>
        <strain evidence="3">ACAM 615</strain>
    </source>
</reference>
<dbReference type="PANTHER" id="PTHR43135:SF3">
    <property type="entry name" value="ALPHA-D-RIBOSE 1-METHYLPHOSPHONATE 5-TRIPHOSPHATE DIPHOSPHATASE"/>
    <property type="match status" value="1"/>
</dbReference>
<accession>K6ZBV6</accession>
<proteinExistence type="predicted"/>